<sequence>KVKNIAGSKNGTEAAAQRVLLSLPSRSTRLPSTETGRASD</sequence>
<evidence type="ECO:0000313" key="2">
    <source>
        <dbReference type="EMBL" id="KFP16814.1"/>
    </source>
</evidence>
<evidence type="ECO:0000256" key="1">
    <source>
        <dbReference type="SAM" id="MobiDB-lite"/>
    </source>
</evidence>
<organism evidence="2 3">
    <name type="scientific">Egretta garzetta</name>
    <name type="common">Little egret</name>
    <dbReference type="NCBI Taxonomy" id="188379"/>
    <lineage>
        <taxon>Eukaryota</taxon>
        <taxon>Metazoa</taxon>
        <taxon>Chordata</taxon>
        <taxon>Craniata</taxon>
        <taxon>Vertebrata</taxon>
        <taxon>Euteleostomi</taxon>
        <taxon>Archelosauria</taxon>
        <taxon>Archosauria</taxon>
        <taxon>Dinosauria</taxon>
        <taxon>Saurischia</taxon>
        <taxon>Theropoda</taxon>
        <taxon>Coelurosauria</taxon>
        <taxon>Aves</taxon>
        <taxon>Neognathae</taxon>
        <taxon>Neoaves</taxon>
        <taxon>Aequornithes</taxon>
        <taxon>Pelecaniformes</taxon>
        <taxon>Ardeidae</taxon>
        <taxon>Egretta</taxon>
    </lineage>
</organism>
<name>A0A091J757_EGRGA</name>
<protein>
    <submittedName>
        <fullName evidence="2">Uncharacterized protein</fullName>
    </submittedName>
</protein>
<feature type="region of interest" description="Disordered" evidence="1">
    <location>
        <begin position="19"/>
        <end position="40"/>
    </location>
</feature>
<reference evidence="2 3" key="1">
    <citation type="submission" date="2014-04" db="EMBL/GenBank/DDBJ databases">
        <title>Genome evolution of avian class.</title>
        <authorList>
            <person name="Zhang G."/>
            <person name="Li C."/>
        </authorList>
    </citation>
    <scope>NUCLEOTIDE SEQUENCE [LARGE SCALE GENOMIC DNA]</scope>
    <source>
        <strain evidence="2">BGI_Z169</strain>
    </source>
</reference>
<proteinExistence type="predicted"/>
<keyword evidence="3" id="KW-1185">Reference proteome</keyword>
<feature type="compositionally biased region" description="Low complexity" evidence="1">
    <location>
        <begin position="20"/>
        <end position="33"/>
    </location>
</feature>
<feature type="non-terminal residue" evidence="2">
    <location>
        <position position="40"/>
    </location>
</feature>
<accession>A0A091J757</accession>
<dbReference type="EMBL" id="KK501622">
    <property type="protein sequence ID" value="KFP16814.1"/>
    <property type="molecule type" value="Genomic_DNA"/>
</dbReference>
<feature type="non-terminal residue" evidence="2">
    <location>
        <position position="1"/>
    </location>
</feature>
<dbReference type="AlphaFoldDB" id="A0A091J757"/>
<gene>
    <name evidence="2" type="ORF">Z169_05488</name>
</gene>
<dbReference type="Proteomes" id="UP000053119">
    <property type="component" value="Unassembled WGS sequence"/>
</dbReference>
<evidence type="ECO:0000313" key="3">
    <source>
        <dbReference type="Proteomes" id="UP000053119"/>
    </source>
</evidence>